<accession>A0A4W6BNF9</accession>
<dbReference type="PANTHER" id="PTHR11781">
    <property type="entry name" value="IODOTHYRONINE DEIODINASE"/>
    <property type="match status" value="1"/>
</dbReference>
<reference evidence="10" key="3">
    <citation type="submission" date="2025-09" db="UniProtKB">
        <authorList>
            <consortium name="Ensembl"/>
        </authorList>
    </citation>
    <scope>IDENTIFICATION</scope>
</reference>
<evidence type="ECO:0000313" key="10">
    <source>
        <dbReference type="Ensembl" id="ENSLCAP00010000718.1"/>
    </source>
</evidence>
<comment type="catalytic activity">
    <reaction evidence="7">
        <text>3-iodothyronamine + iodide + A + H(+) = 3,3'-diiodothyronamine + AH2</text>
        <dbReference type="Rhea" id="RHEA:83827"/>
        <dbReference type="ChEBI" id="CHEBI:13193"/>
        <dbReference type="ChEBI" id="CHEBI:15378"/>
        <dbReference type="ChEBI" id="CHEBI:16382"/>
        <dbReference type="ChEBI" id="CHEBI:17499"/>
        <dbReference type="ChEBI" id="CHEBI:231647"/>
        <dbReference type="ChEBI" id="CHEBI:233341"/>
    </reaction>
    <physiologicalReaction direction="right-to-left" evidence="7">
        <dbReference type="Rhea" id="RHEA:83829"/>
    </physiologicalReaction>
</comment>
<dbReference type="GO" id="GO:0004800">
    <property type="term" value="F:thyroxine 5'-deiodinase activity"/>
    <property type="evidence" value="ECO:0007669"/>
    <property type="project" value="InterPro"/>
</dbReference>
<keyword evidence="9" id="KW-0472">Membrane</keyword>
<dbReference type="GO" id="GO:0042404">
    <property type="term" value="P:thyroid hormone catabolic process"/>
    <property type="evidence" value="ECO:0007669"/>
    <property type="project" value="UniProtKB-ARBA"/>
</dbReference>
<comment type="catalytic activity">
    <reaction evidence="4">
        <text>3'-iodothyronamine + iodide + A + H(+) = 3',5'-diiodothyronamine + AH2</text>
        <dbReference type="Rhea" id="RHEA:83803"/>
        <dbReference type="ChEBI" id="CHEBI:13193"/>
        <dbReference type="ChEBI" id="CHEBI:15378"/>
        <dbReference type="ChEBI" id="CHEBI:16382"/>
        <dbReference type="ChEBI" id="CHEBI:17499"/>
        <dbReference type="ChEBI" id="CHEBI:233339"/>
        <dbReference type="ChEBI" id="CHEBI:233342"/>
    </reaction>
    <physiologicalReaction direction="right-to-left" evidence="4">
        <dbReference type="Rhea" id="RHEA:83805"/>
    </physiologicalReaction>
</comment>
<evidence type="ECO:0000256" key="9">
    <source>
        <dbReference type="SAM" id="Phobius"/>
    </source>
</evidence>
<organism evidence="10 11">
    <name type="scientific">Lates calcarifer</name>
    <name type="common">Barramundi</name>
    <name type="synonym">Holocentrus calcarifer</name>
    <dbReference type="NCBI Taxonomy" id="8187"/>
    <lineage>
        <taxon>Eukaryota</taxon>
        <taxon>Metazoa</taxon>
        <taxon>Chordata</taxon>
        <taxon>Craniata</taxon>
        <taxon>Vertebrata</taxon>
        <taxon>Euteleostomi</taxon>
        <taxon>Actinopterygii</taxon>
        <taxon>Neopterygii</taxon>
        <taxon>Teleostei</taxon>
        <taxon>Neoteleostei</taxon>
        <taxon>Acanthomorphata</taxon>
        <taxon>Carangaria</taxon>
        <taxon>Carangaria incertae sedis</taxon>
        <taxon>Centropomidae</taxon>
        <taxon>Lates</taxon>
    </lineage>
</organism>
<dbReference type="STRING" id="8187.ENSLCAP00010000718"/>
<comment type="catalytic activity">
    <reaction evidence="6">
        <text>3,3'-diiodothyronamine + iodide + A + H(+) = 3,3',5'-triiodothyronamine + AH2</text>
        <dbReference type="Rhea" id="RHEA:83795"/>
        <dbReference type="ChEBI" id="CHEBI:13193"/>
        <dbReference type="ChEBI" id="CHEBI:15378"/>
        <dbReference type="ChEBI" id="CHEBI:16382"/>
        <dbReference type="ChEBI" id="CHEBI:17499"/>
        <dbReference type="ChEBI" id="CHEBI:233341"/>
        <dbReference type="ChEBI" id="CHEBI:233343"/>
    </reaction>
    <physiologicalReaction direction="right-to-left" evidence="6">
        <dbReference type="Rhea" id="RHEA:83797"/>
    </physiologicalReaction>
</comment>
<keyword evidence="8" id="KW-0893">Thyroid hormones biosynthesis</keyword>
<keyword evidence="8" id="KW-0712">Selenocysteine</keyword>
<dbReference type="Ensembl" id="ENSLCAT00010000761.1">
    <property type="protein sequence ID" value="ENSLCAP00010000718.1"/>
    <property type="gene ID" value="ENSLCAG00010000446.1"/>
</dbReference>
<protein>
    <recommendedName>
        <fullName evidence="8">Iodothyronine deiodinase</fullName>
    </recommendedName>
</protein>
<dbReference type="Pfam" id="PF00837">
    <property type="entry name" value="T4_deiodinase"/>
    <property type="match status" value="1"/>
</dbReference>
<dbReference type="InterPro" id="IPR000643">
    <property type="entry name" value="Iodothyronine_deiodinase"/>
</dbReference>
<keyword evidence="9" id="KW-1133">Transmembrane helix</keyword>
<comment type="catalytic activity">
    <reaction evidence="2">
        <text>3,3',5'-triiodo-L-thyronine sulfate + iodide + A + H(+) = L-thyroxine sulfate + AH2</text>
        <dbReference type="Rhea" id="RHEA:83835"/>
        <dbReference type="ChEBI" id="CHEBI:13193"/>
        <dbReference type="ChEBI" id="CHEBI:15378"/>
        <dbReference type="ChEBI" id="CHEBI:16382"/>
        <dbReference type="ChEBI" id="CHEBI:17499"/>
        <dbReference type="ChEBI" id="CHEBI:176512"/>
        <dbReference type="ChEBI" id="CHEBI:176513"/>
    </reaction>
    <physiologicalReaction direction="right-to-left" evidence="2">
        <dbReference type="Rhea" id="RHEA:83837"/>
    </physiologicalReaction>
</comment>
<comment type="catalytic activity">
    <reaction evidence="3">
        <text>3,3'-diiodo-L-thyronine sulfate + iodide + A + H(+) = 3,3',5-triiodo-L-thyronine sulfate + AH2</text>
        <dbReference type="Rhea" id="RHEA:83751"/>
        <dbReference type="ChEBI" id="CHEBI:13193"/>
        <dbReference type="ChEBI" id="CHEBI:15378"/>
        <dbReference type="ChEBI" id="CHEBI:16382"/>
        <dbReference type="ChEBI" id="CHEBI:17499"/>
        <dbReference type="ChEBI" id="CHEBI:176511"/>
        <dbReference type="ChEBI" id="CHEBI:176515"/>
    </reaction>
    <physiologicalReaction direction="right-to-left" evidence="3">
        <dbReference type="Rhea" id="RHEA:83753"/>
    </physiologicalReaction>
</comment>
<dbReference type="PIRSF" id="PIRSF001330">
    <property type="entry name" value="IOD"/>
    <property type="match status" value="1"/>
</dbReference>
<dbReference type="AlphaFoldDB" id="A0A4W6BNF9"/>
<feature type="transmembrane region" description="Helical" evidence="9">
    <location>
        <begin position="20"/>
        <end position="43"/>
    </location>
</feature>
<comment type="catalytic activity">
    <reaction evidence="5">
        <text>3,3'-diiodo-L-thyronine sulfate + iodide + A + H(+) = 3,3',5'-triiodo-L-thyronine sulfate + AH2</text>
        <dbReference type="Rhea" id="RHEA:83831"/>
        <dbReference type="ChEBI" id="CHEBI:13193"/>
        <dbReference type="ChEBI" id="CHEBI:15378"/>
        <dbReference type="ChEBI" id="CHEBI:16382"/>
        <dbReference type="ChEBI" id="CHEBI:17499"/>
        <dbReference type="ChEBI" id="CHEBI:176513"/>
        <dbReference type="ChEBI" id="CHEBI:176515"/>
    </reaction>
    <physiologicalReaction direction="right-to-left" evidence="5">
        <dbReference type="Rhea" id="RHEA:83833"/>
    </physiologicalReaction>
</comment>
<dbReference type="Proteomes" id="UP000314980">
    <property type="component" value="Unassembled WGS sequence"/>
</dbReference>
<keyword evidence="8" id="KW-0560">Oxidoreductase</keyword>
<reference evidence="11" key="1">
    <citation type="submission" date="2015-09" db="EMBL/GenBank/DDBJ databases">
        <authorList>
            <person name="Sai Rama Sridatta P."/>
        </authorList>
    </citation>
    <scope>NUCLEOTIDE SEQUENCE [LARGE SCALE GENOMIC DNA]</scope>
</reference>
<evidence type="ECO:0000256" key="4">
    <source>
        <dbReference type="ARBA" id="ARBA00093210"/>
    </source>
</evidence>
<evidence type="ECO:0000256" key="1">
    <source>
        <dbReference type="ARBA" id="ARBA00093186"/>
    </source>
</evidence>
<sequence>IDAVKTGLHRQGGRMFLQKLMVYFSTACMFCYMVSLNVVLRIMHSISPSLTKKQILSIGEKTTMTLNPNFKYEDWGLTFKSFNFVKIASQHMWLSLGQEAFEGGEAPDSPVVTMNGEKTSVCKYLKGEMWRFHFKQLVKDFSDIADFLVIYIAEAHSTDGWAFTNNIDINQHRTLEERLSAAQILVQKEPLCPVVVDEMNNVTAIKYGALPERLYVLQAGKVVYKGGMGPWGYSPFEVRSFLEKMK</sequence>
<evidence type="ECO:0000256" key="6">
    <source>
        <dbReference type="ARBA" id="ARBA00093236"/>
    </source>
</evidence>
<dbReference type="GO" id="GO:0042446">
    <property type="term" value="P:hormone biosynthetic process"/>
    <property type="evidence" value="ECO:0007669"/>
    <property type="project" value="UniProtKB-KW"/>
</dbReference>
<dbReference type="InParanoid" id="A0A4W6BNF9"/>
<proteinExistence type="inferred from homology"/>
<comment type="catalytic activity">
    <reaction evidence="1">
        <text>3-iodo-L-thyronine + iodide + A + H(+) = 3,3'-diiodo-L-thyronine + AH2</text>
        <dbReference type="Rhea" id="RHEA:83783"/>
        <dbReference type="ChEBI" id="CHEBI:13193"/>
        <dbReference type="ChEBI" id="CHEBI:15378"/>
        <dbReference type="ChEBI" id="CHEBI:16382"/>
        <dbReference type="ChEBI" id="CHEBI:17499"/>
        <dbReference type="ChEBI" id="CHEBI:176514"/>
        <dbReference type="ChEBI" id="CHEBI:232627"/>
    </reaction>
    <physiologicalReaction direction="right-to-left" evidence="1">
        <dbReference type="Rhea" id="RHEA:83785"/>
    </physiologicalReaction>
</comment>
<dbReference type="PANTHER" id="PTHR11781:SF22">
    <property type="entry name" value="TYPE I IODOTHYRONINE DEIODINASE"/>
    <property type="match status" value="1"/>
</dbReference>
<evidence type="ECO:0000256" key="5">
    <source>
        <dbReference type="ARBA" id="ARBA00093219"/>
    </source>
</evidence>
<reference evidence="10" key="2">
    <citation type="submission" date="2025-08" db="UniProtKB">
        <authorList>
            <consortium name="Ensembl"/>
        </authorList>
    </citation>
    <scope>IDENTIFICATION</scope>
</reference>
<comment type="similarity">
    <text evidence="8">Belongs to the iodothyronine deiodinase family.</text>
</comment>
<keyword evidence="11" id="KW-1185">Reference proteome</keyword>
<dbReference type="GO" id="GO:0061074">
    <property type="term" value="P:regulation of neural retina development"/>
    <property type="evidence" value="ECO:0007669"/>
    <property type="project" value="Ensembl"/>
</dbReference>
<evidence type="ECO:0000256" key="7">
    <source>
        <dbReference type="ARBA" id="ARBA00093242"/>
    </source>
</evidence>
<dbReference type="Gene3D" id="3.40.30.10">
    <property type="entry name" value="Glutaredoxin"/>
    <property type="match status" value="1"/>
</dbReference>
<evidence type="ECO:0000256" key="8">
    <source>
        <dbReference type="RuleBase" id="RU000676"/>
    </source>
</evidence>
<keyword evidence="9" id="KW-0812">Transmembrane</keyword>
<dbReference type="GeneTree" id="ENSGT00940000154482"/>
<comment type="function">
    <text evidence="8">Responsible for the deiodination of T4 (3,5,3',5'-tetraiodothyronine).</text>
</comment>
<name>A0A4W6BNF9_LATCA</name>
<evidence type="ECO:0000256" key="3">
    <source>
        <dbReference type="ARBA" id="ARBA00093206"/>
    </source>
</evidence>
<evidence type="ECO:0000256" key="2">
    <source>
        <dbReference type="ARBA" id="ARBA00093202"/>
    </source>
</evidence>
<evidence type="ECO:0000313" key="11">
    <source>
        <dbReference type="Proteomes" id="UP000314980"/>
    </source>
</evidence>